<comment type="similarity">
    <text evidence="1">Belongs to the glycosyl hydrolase 1 family.</text>
</comment>
<dbReference type="InterPro" id="IPR033132">
    <property type="entry name" value="GH_1_N_CS"/>
</dbReference>
<dbReference type="PANTHER" id="PTHR10353:SF296">
    <property type="entry name" value="6-PHOSPHO-BETA-GLUCOSIDASE"/>
    <property type="match status" value="1"/>
</dbReference>
<name>A0ABQ0NF71_9LACO</name>
<dbReference type="PRINTS" id="PR00131">
    <property type="entry name" value="GLHYDRLASE1"/>
</dbReference>
<dbReference type="EMBL" id="BDOR01000047">
    <property type="protein sequence ID" value="GBF03710.1"/>
    <property type="molecule type" value="Genomic_DNA"/>
</dbReference>
<dbReference type="Proteomes" id="UP000236162">
    <property type="component" value="Unassembled WGS sequence"/>
</dbReference>
<gene>
    <name evidence="2" type="primary">bglB_9</name>
    <name evidence="2" type="ORF">LPPLD21_03281</name>
</gene>
<dbReference type="InterPro" id="IPR017853">
    <property type="entry name" value="GH"/>
</dbReference>
<dbReference type="Pfam" id="PF00232">
    <property type="entry name" value="Glyco_hydro_1"/>
    <property type="match status" value="1"/>
</dbReference>
<dbReference type="SUPFAM" id="SSF51445">
    <property type="entry name" value="(Trans)glycosidases"/>
    <property type="match status" value="1"/>
</dbReference>
<keyword evidence="3" id="KW-1185">Reference proteome</keyword>
<comment type="caution">
    <text evidence="2">The sequence shown here is derived from an EMBL/GenBank/DDBJ whole genome shotgun (WGS) entry which is preliminary data.</text>
</comment>
<dbReference type="Gene3D" id="3.20.20.80">
    <property type="entry name" value="Glycosidases"/>
    <property type="match status" value="1"/>
</dbReference>
<evidence type="ECO:0000313" key="2">
    <source>
        <dbReference type="EMBL" id="GBF03710.1"/>
    </source>
</evidence>
<reference evidence="2 3" key="1">
    <citation type="submission" date="2017-04" db="EMBL/GenBank/DDBJ databases">
        <title>In vitro and in silico characterization of Lactobacillus paraplantarum D2-1, a starter culture for soymilk fermentation.</title>
        <authorList>
            <person name="Endo A."/>
            <person name="Sasaki F."/>
            <person name="Maeno S."/>
            <person name="Kanesaki Y."/>
            <person name="Kubota E."/>
            <person name="Torres G.A."/>
            <person name="Tomita S."/>
            <person name="Nakagawa J."/>
        </authorList>
    </citation>
    <scope>NUCLEOTIDE SEQUENCE [LARGE SCALE GENOMIC DNA]</scope>
    <source>
        <strain evidence="2 3">D2-1</strain>
    </source>
</reference>
<proteinExistence type="inferred from homology"/>
<evidence type="ECO:0000313" key="3">
    <source>
        <dbReference type="Proteomes" id="UP000236162"/>
    </source>
</evidence>
<dbReference type="PROSITE" id="PS00653">
    <property type="entry name" value="GLYCOSYL_HYDROL_F1_2"/>
    <property type="match status" value="1"/>
</dbReference>
<accession>A0ABQ0NF71</accession>
<dbReference type="InterPro" id="IPR001360">
    <property type="entry name" value="Glyco_hydro_1"/>
</dbReference>
<dbReference type="RefSeq" id="WP_103127316.1">
    <property type="nucleotide sequence ID" value="NZ_BDOR01000047.1"/>
</dbReference>
<organism evidence="2 3">
    <name type="scientific">Lactiplantibacillus paraplantarum</name>
    <dbReference type="NCBI Taxonomy" id="60520"/>
    <lineage>
        <taxon>Bacteria</taxon>
        <taxon>Bacillati</taxon>
        <taxon>Bacillota</taxon>
        <taxon>Bacilli</taxon>
        <taxon>Lactobacillales</taxon>
        <taxon>Lactobacillaceae</taxon>
        <taxon>Lactiplantibacillus</taxon>
    </lineage>
</organism>
<dbReference type="PANTHER" id="PTHR10353">
    <property type="entry name" value="GLYCOSYL HYDROLASE"/>
    <property type="match status" value="1"/>
</dbReference>
<evidence type="ECO:0000256" key="1">
    <source>
        <dbReference type="RuleBase" id="RU003690"/>
    </source>
</evidence>
<sequence>MKFENKFLWGGATAANQIEGGFLEDESGDSISDHLTQGSKTKVRKFTKTIDSNEYYPSHKGIDFYHDFPEDIKLLGKLGIRAFRLSIKWSRIFPNGDESEPNKKGLQYYDRIFDELHKYNIAPVVTLSHFDMPINLVSKYNGFANRIVVDLFVRYASTVIKYFKDKVKYWITFNEINFACLPTGNLEVLGVYNNATTDYTNPIDNQSLRYQALHNVFIASALTVKYAHSLNLGIMVGCMISHVTLYPLTSHPTDQTKTQEEDALFNNFCGDVQVKGEYPFYIKKYFDDNNIKISIFNRDKQILKEGTVDYYTFSYYMSNCVSHSKNNETTAGNLLGGVKNPYLKMSDWGWQIDPEGLYYTLFKIYDRYHLPIMISENGFGAQDVIKNGVIHDQYRIEYLKKHIYWMKKAINQGINVFSYMVWSPFDIVSSSTGEMDKRYGLIYTDMNSKGEGSLARIPKDSFYWYQSEIKKGLTSSL</sequence>
<protein>
    <submittedName>
        <fullName evidence="2">6-phospho-beta-glucosidase</fullName>
    </submittedName>
</protein>